<organism evidence="2 3">
    <name type="scientific">Candidatus Promineifilum breve</name>
    <dbReference type="NCBI Taxonomy" id="1806508"/>
    <lineage>
        <taxon>Bacteria</taxon>
        <taxon>Bacillati</taxon>
        <taxon>Chloroflexota</taxon>
        <taxon>Ardenticatenia</taxon>
        <taxon>Candidatus Promineifilales</taxon>
        <taxon>Candidatus Promineifilaceae</taxon>
        <taxon>Candidatus Promineifilum</taxon>
    </lineage>
</organism>
<dbReference type="Gene3D" id="2.40.50.140">
    <property type="entry name" value="Nucleic acid-binding proteins"/>
    <property type="match status" value="1"/>
</dbReference>
<protein>
    <recommendedName>
        <fullName evidence="4">NfeD-like C-terminal domain-containing protein</fullName>
    </recommendedName>
</protein>
<evidence type="ECO:0000313" key="2">
    <source>
        <dbReference type="EMBL" id="CUS04641.2"/>
    </source>
</evidence>
<feature type="transmembrane region" description="Helical" evidence="1">
    <location>
        <begin position="84"/>
        <end position="107"/>
    </location>
</feature>
<keyword evidence="1" id="KW-0472">Membrane</keyword>
<proteinExistence type="predicted"/>
<keyword evidence="1" id="KW-1133">Transmembrane helix</keyword>
<dbReference type="EMBL" id="LN890655">
    <property type="protein sequence ID" value="CUS04641.2"/>
    <property type="molecule type" value="Genomic_DNA"/>
</dbReference>
<feature type="transmembrane region" description="Helical" evidence="1">
    <location>
        <begin position="55"/>
        <end position="78"/>
    </location>
</feature>
<feature type="transmembrane region" description="Helical" evidence="1">
    <location>
        <begin position="12"/>
        <end position="34"/>
    </location>
</feature>
<dbReference type="RefSeq" id="WP_095043947.1">
    <property type="nucleotide sequence ID" value="NZ_LN890655.1"/>
</dbReference>
<evidence type="ECO:0000256" key="1">
    <source>
        <dbReference type="SAM" id="Phobius"/>
    </source>
</evidence>
<dbReference type="AlphaFoldDB" id="A0A160T3A0"/>
<dbReference type="Proteomes" id="UP000215027">
    <property type="component" value="Chromosome I"/>
</dbReference>
<evidence type="ECO:0008006" key="4">
    <source>
        <dbReference type="Google" id="ProtNLM"/>
    </source>
</evidence>
<name>A0A160T3A0_9CHLR</name>
<evidence type="ECO:0000313" key="3">
    <source>
        <dbReference type="Proteomes" id="UP000215027"/>
    </source>
</evidence>
<keyword evidence="1" id="KW-0812">Transmembrane</keyword>
<accession>A0A160T3A0</accession>
<dbReference type="InterPro" id="IPR012340">
    <property type="entry name" value="NA-bd_OB-fold"/>
</dbReference>
<gene>
    <name evidence="2" type="ORF">CFX0092_A2763</name>
</gene>
<keyword evidence="3" id="KW-1185">Reference proteome</keyword>
<dbReference type="KEGG" id="pbf:CFX0092_A2763"/>
<reference evidence="2" key="1">
    <citation type="submission" date="2016-01" db="EMBL/GenBank/DDBJ databases">
        <authorList>
            <person name="Mcilroy J.S."/>
            <person name="Karst M S."/>
            <person name="Albertsen M."/>
        </authorList>
    </citation>
    <scope>NUCLEOTIDE SEQUENCE</scope>
    <source>
        <strain evidence="2">Cfx-K</strain>
    </source>
</reference>
<sequence>MNGILSGTALVLVYGGVGLIGLALISGAIFSLLRSFTPGRQTRPQGATHPLFSRAVTYSLGLSAAVFGVAGLVAHLLFHAAPDTGILIALALGLVAGFIALAILVYLPARGRVEEELIDFDAAGRRAEVVITIPVNGLGEVVLRQGAERVKLGARSATGRPIPSGTTVVIERVTKRVAVVSPLP</sequence>